<comment type="subcellular location">
    <subcellularLocation>
        <location evidence="1">Secreted</location>
    </subcellularLocation>
</comment>
<dbReference type="Gene3D" id="2.60.120.40">
    <property type="match status" value="1"/>
</dbReference>
<dbReference type="GO" id="GO:0005576">
    <property type="term" value="C:extracellular region"/>
    <property type="evidence" value="ECO:0007669"/>
    <property type="project" value="UniProtKB-SubCell"/>
</dbReference>
<dbReference type="InterPro" id="IPR008983">
    <property type="entry name" value="Tumour_necrosis_fac-like_dom"/>
</dbReference>
<evidence type="ECO:0000313" key="6">
    <source>
        <dbReference type="EMBL" id="PVD28801.1"/>
    </source>
</evidence>
<feature type="domain" description="C1q" evidence="5">
    <location>
        <begin position="902"/>
        <end position="1035"/>
    </location>
</feature>
<dbReference type="AlphaFoldDB" id="A0A2T7P5W9"/>
<keyword evidence="4" id="KW-0175">Coiled coil</keyword>
<dbReference type="InterPro" id="IPR001073">
    <property type="entry name" value="C1q_dom"/>
</dbReference>
<dbReference type="InterPro" id="IPR050822">
    <property type="entry name" value="Cerebellin_Synaptic_Org"/>
</dbReference>
<dbReference type="SUPFAM" id="SSF58113">
    <property type="entry name" value="Apolipoprotein A-I"/>
    <property type="match status" value="1"/>
</dbReference>
<feature type="coiled-coil region" evidence="4">
    <location>
        <begin position="868"/>
        <end position="895"/>
    </location>
</feature>
<dbReference type="EMBL" id="PZQS01000006">
    <property type="protein sequence ID" value="PVD28801.1"/>
    <property type="molecule type" value="Genomic_DNA"/>
</dbReference>
<evidence type="ECO:0000256" key="2">
    <source>
        <dbReference type="ARBA" id="ARBA00022525"/>
    </source>
</evidence>
<dbReference type="SUPFAM" id="SSF49842">
    <property type="entry name" value="TNF-like"/>
    <property type="match status" value="1"/>
</dbReference>
<keyword evidence="7" id="KW-1185">Reference proteome</keyword>
<keyword evidence="2" id="KW-0964">Secreted</keyword>
<evidence type="ECO:0000256" key="3">
    <source>
        <dbReference type="ARBA" id="ARBA00022729"/>
    </source>
</evidence>
<sequence>MYSTGWSELVYSLQLDHALPNRDEDIIPMLQKAAEHRLQLLRTSTADIEKAKVCGGFLTVVGTIFAVFPPVRKVGFLLLVPGVVVTAGSFYAEIIVEETGEKDIARLQILKNKASIFASRFREAADFLDAFHGSLRKAKLFGSFKALASGIFSAIASFFNFKSGGPSLPLAAIDWMLEGTDGEFRTGTQFTDKITQKVEALQAEWEDFVKTVIQECEILHSMQHTMYSRNLLDHVFHFLERLQLFTSRVGGRKDSITTGVARRSSTFRGLTELAELEASTGSLMRYNSPIMIPYNFIEMILAAFDFAFGRQSEATRTLTQRANIAQQASLKNEVYDDDNGDKTVALTFPCPSCRTVITVPPGGVSQFQTNFYLNHETVTCKVCDLGQEAKYSCTNCGHMCAQCQRYHDKFTSGHQVTPLTPSCEQSVQSSIDPTYKATIEQHLKALDASLMTMREEEETLQREMKAVADVISRRADDLKALVMQAEERGQRALAEVAEKLDKKIQEDIVTNREKYSRISLLSEQESREGKNAISLNDVQALLSDDDLRHCQQRKRDQNQFLIPEFDESAIDMKGVEAYVGSVCDGTQLPGETNFNRFTVPVCGEGESVVKTESETRVKSLRFDIVHLESEMSYVKRKLSAMQTCIDNLPEETPNEVLEKELGILKTKLCYVEEGKLQTERHIATIQKDLETFKRNISTNVEDKLKTEQHILTIQKDLEMFKRNISTNVEEDKLQTEQHISTIQKDIETFKRNISTNVEENNLQTEQHISTIHEDLEKFKRNISANVEEDKLKTEQHNLIIQKDLEMFKRNISTNVEEDKLQTEQHIGTIQKDLETVKREISTIIECMADIKQEVKNFRGNNSPIQTDIDKLKHEIEATKRENDRVQKDYDTLSRDLLAVKGKCSTMVAFHATLRSDASFPSPRRIVMDGCLTNVGEAYNPQNGFFTAPVAGVYLFVATALRCEGRGRASLRLCSDNFNSGYSQSHEGSDKLGVNCISHVTVKLSARQRVWLEAWSVTDLLSECTSFSGVLVQPEI</sequence>
<organism evidence="6 7">
    <name type="scientific">Pomacea canaliculata</name>
    <name type="common">Golden apple snail</name>
    <dbReference type="NCBI Taxonomy" id="400727"/>
    <lineage>
        <taxon>Eukaryota</taxon>
        <taxon>Metazoa</taxon>
        <taxon>Spiralia</taxon>
        <taxon>Lophotrochozoa</taxon>
        <taxon>Mollusca</taxon>
        <taxon>Gastropoda</taxon>
        <taxon>Caenogastropoda</taxon>
        <taxon>Architaenioglossa</taxon>
        <taxon>Ampullarioidea</taxon>
        <taxon>Ampullariidae</taxon>
        <taxon>Pomacea</taxon>
    </lineage>
</organism>
<comment type="caution">
    <text evidence="6">The sequence shown here is derived from an EMBL/GenBank/DDBJ whole genome shotgun (WGS) entry which is preliminary data.</text>
</comment>
<feature type="coiled-coil region" evidence="4">
    <location>
        <begin position="443"/>
        <end position="495"/>
    </location>
</feature>
<proteinExistence type="predicted"/>
<accession>A0A2T7P5W9</accession>
<dbReference type="Gene3D" id="6.10.250.3110">
    <property type="match status" value="1"/>
</dbReference>
<dbReference type="PANTHER" id="PTHR22923:SF116">
    <property type="entry name" value="C1Q DOMAIN-CONTAINING PROTEIN"/>
    <property type="match status" value="1"/>
</dbReference>
<dbReference type="Pfam" id="PF00386">
    <property type="entry name" value="C1q"/>
    <property type="match status" value="1"/>
</dbReference>
<evidence type="ECO:0000313" key="7">
    <source>
        <dbReference type="Proteomes" id="UP000245119"/>
    </source>
</evidence>
<protein>
    <recommendedName>
        <fullName evidence="5">C1q domain-containing protein</fullName>
    </recommendedName>
</protein>
<evidence type="ECO:0000259" key="5">
    <source>
        <dbReference type="PROSITE" id="PS50871"/>
    </source>
</evidence>
<evidence type="ECO:0000256" key="4">
    <source>
        <dbReference type="SAM" id="Coils"/>
    </source>
</evidence>
<gene>
    <name evidence="6" type="ORF">C0Q70_11396</name>
</gene>
<name>A0A2T7P5W9_POMCA</name>
<dbReference type="PROSITE" id="PS50871">
    <property type="entry name" value="C1Q"/>
    <property type="match status" value="1"/>
</dbReference>
<dbReference type="SMART" id="SM00110">
    <property type="entry name" value="C1Q"/>
    <property type="match status" value="1"/>
</dbReference>
<keyword evidence="3" id="KW-0732">Signal</keyword>
<dbReference type="Proteomes" id="UP000245119">
    <property type="component" value="Linkage Group LG6"/>
</dbReference>
<reference evidence="6 7" key="1">
    <citation type="submission" date="2018-04" db="EMBL/GenBank/DDBJ databases">
        <title>The genome of golden apple snail Pomacea canaliculata provides insight into stress tolerance and invasive adaptation.</title>
        <authorList>
            <person name="Liu C."/>
            <person name="Liu B."/>
            <person name="Ren Y."/>
            <person name="Zhang Y."/>
            <person name="Wang H."/>
            <person name="Li S."/>
            <person name="Jiang F."/>
            <person name="Yin L."/>
            <person name="Zhang G."/>
            <person name="Qian W."/>
            <person name="Fan W."/>
        </authorList>
    </citation>
    <scope>NUCLEOTIDE SEQUENCE [LARGE SCALE GENOMIC DNA]</scope>
    <source>
        <strain evidence="6">SZHN2017</strain>
        <tissue evidence="6">Muscle</tissue>
    </source>
</reference>
<dbReference type="PANTHER" id="PTHR22923">
    <property type="entry name" value="CEREBELLIN-RELATED"/>
    <property type="match status" value="1"/>
</dbReference>
<evidence type="ECO:0000256" key="1">
    <source>
        <dbReference type="ARBA" id="ARBA00004613"/>
    </source>
</evidence>